<evidence type="ECO:0000313" key="8">
    <source>
        <dbReference type="Proteomes" id="UP000295151"/>
    </source>
</evidence>
<protein>
    <recommendedName>
        <fullName evidence="9">Neutral zinc metallopeptidase</fullName>
    </recommendedName>
</protein>
<evidence type="ECO:0000256" key="4">
    <source>
        <dbReference type="ARBA" id="ARBA00023136"/>
    </source>
</evidence>
<feature type="compositionally biased region" description="Pro residues" evidence="5">
    <location>
        <begin position="10"/>
        <end position="24"/>
    </location>
</feature>
<dbReference type="PANTHER" id="PTHR30168">
    <property type="entry name" value="PUTATIVE MEMBRANE PROTEIN YPFJ"/>
    <property type="match status" value="1"/>
</dbReference>
<dbReference type="EMBL" id="SOCE01000001">
    <property type="protein sequence ID" value="TDU88897.1"/>
    <property type="molecule type" value="Genomic_DNA"/>
</dbReference>
<evidence type="ECO:0000256" key="5">
    <source>
        <dbReference type="SAM" id="MobiDB-lite"/>
    </source>
</evidence>
<evidence type="ECO:0008006" key="9">
    <source>
        <dbReference type="Google" id="ProtNLM"/>
    </source>
</evidence>
<evidence type="ECO:0000313" key="7">
    <source>
        <dbReference type="EMBL" id="TDU88897.1"/>
    </source>
</evidence>
<dbReference type="Proteomes" id="UP000295151">
    <property type="component" value="Unassembled WGS sequence"/>
</dbReference>
<sequence length="445" mass="47858">MSDNQWGPPGQYPQQPPPGGPYQPGPYAGGYPPPPAQTPPPGQMPPGQMPPGQMPPGQVPPPGPLGVQPWQPQYGVAPPTTPGQQLPHGLGWGAPAGGPRPPKKGGAGKAILFVVGGLVGVVILLSLVSGYLKHNSSTADSPYYVPTADPSYSPTNDPTSDESPTAAPSQPTTAPTTTEPTTTRPTVTKPTAPRTSSTPPVKRGPTAYEMVSRNKLYSSGVMASVGCKESRARQSTVAGATANYLQLRSCLSRAWSPYVKRAGGSFRVPNLQTFTGTVQSPCGSMSDTGPPFYCGDNDTIYMNLSQDVGNYNRYPQSYQKVWARMWMLHQFAHEFGHHVQNMTGILQANHDLRYDAPSRSAELEMTRRLELQASCFSDVFIGANKRTYPITGQSFVQWKWLIANTTDYGNDHGDADIHNYWALRGFNSRNPGACNTFTAPSGKVR</sequence>
<feature type="transmembrane region" description="Helical" evidence="6">
    <location>
        <begin position="110"/>
        <end position="132"/>
    </location>
</feature>
<accession>A0A4R7TC78</accession>
<keyword evidence="8" id="KW-1185">Reference proteome</keyword>
<comment type="caution">
    <text evidence="7">The sequence shown here is derived from an EMBL/GenBank/DDBJ whole genome shotgun (WGS) entry which is preliminary data.</text>
</comment>
<proteinExistence type="predicted"/>
<keyword evidence="4 6" id="KW-0472">Membrane</keyword>
<evidence type="ECO:0000256" key="6">
    <source>
        <dbReference type="SAM" id="Phobius"/>
    </source>
</evidence>
<dbReference type="AlphaFoldDB" id="A0A4R7TC78"/>
<feature type="region of interest" description="Disordered" evidence="5">
    <location>
        <begin position="136"/>
        <end position="208"/>
    </location>
</feature>
<dbReference type="GO" id="GO:0016020">
    <property type="term" value="C:membrane"/>
    <property type="evidence" value="ECO:0007669"/>
    <property type="project" value="UniProtKB-SubCell"/>
</dbReference>
<keyword evidence="2 6" id="KW-0812">Transmembrane</keyword>
<dbReference type="RefSeq" id="WP_238158079.1">
    <property type="nucleotide sequence ID" value="NZ_SOCE01000001.1"/>
</dbReference>
<comment type="subcellular location">
    <subcellularLocation>
        <location evidence="1">Membrane</location>
        <topology evidence="1">Single-pass membrane protein</topology>
    </subcellularLocation>
</comment>
<feature type="compositionally biased region" description="Pro residues" evidence="5">
    <location>
        <begin position="31"/>
        <end position="64"/>
    </location>
</feature>
<keyword evidence="3 6" id="KW-1133">Transmembrane helix</keyword>
<feature type="region of interest" description="Disordered" evidence="5">
    <location>
        <begin position="1"/>
        <end position="103"/>
    </location>
</feature>
<organism evidence="7 8">
    <name type="scientific">Kribbella voronezhensis</name>
    <dbReference type="NCBI Taxonomy" id="2512212"/>
    <lineage>
        <taxon>Bacteria</taxon>
        <taxon>Bacillati</taxon>
        <taxon>Actinomycetota</taxon>
        <taxon>Actinomycetes</taxon>
        <taxon>Propionibacteriales</taxon>
        <taxon>Kribbellaceae</taxon>
        <taxon>Kribbella</taxon>
    </lineage>
</organism>
<dbReference type="PANTHER" id="PTHR30168:SF0">
    <property type="entry name" value="INNER MEMBRANE PROTEIN"/>
    <property type="match status" value="1"/>
</dbReference>
<dbReference type="InterPro" id="IPR007343">
    <property type="entry name" value="Uncharacterised_pept_Zn_put"/>
</dbReference>
<feature type="compositionally biased region" description="Polar residues" evidence="5">
    <location>
        <begin position="150"/>
        <end position="163"/>
    </location>
</feature>
<feature type="compositionally biased region" description="Low complexity" evidence="5">
    <location>
        <begin position="164"/>
        <end position="195"/>
    </location>
</feature>
<gene>
    <name evidence="7" type="ORF">EV138_2449</name>
</gene>
<name>A0A4R7TC78_9ACTN</name>
<evidence type="ECO:0000256" key="3">
    <source>
        <dbReference type="ARBA" id="ARBA00022989"/>
    </source>
</evidence>
<evidence type="ECO:0000256" key="1">
    <source>
        <dbReference type="ARBA" id="ARBA00004167"/>
    </source>
</evidence>
<evidence type="ECO:0000256" key="2">
    <source>
        <dbReference type="ARBA" id="ARBA00022692"/>
    </source>
</evidence>
<dbReference type="Pfam" id="PF04228">
    <property type="entry name" value="Zn_peptidase"/>
    <property type="match status" value="1"/>
</dbReference>
<reference evidence="7 8" key="1">
    <citation type="submission" date="2019-03" db="EMBL/GenBank/DDBJ databases">
        <title>Genomic Encyclopedia of Type Strains, Phase III (KMG-III): the genomes of soil and plant-associated and newly described type strains.</title>
        <authorList>
            <person name="Whitman W."/>
        </authorList>
    </citation>
    <scope>NUCLEOTIDE SEQUENCE [LARGE SCALE GENOMIC DNA]</scope>
    <source>
        <strain evidence="7 8">VKM Ac-2575</strain>
    </source>
</reference>